<dbReference type="PROSITE" id="PS51257">
    <property type="entry name" value="PROKAR_LIPOPROTEIN"/>
    <property type="match status" value="1"/>
</dbReference>
<dbReference type="EMBL" id="BAAADM010000032">
    <property type="protein sequence ID" value="GAA0437762.1"/>
    <property type="molecule type" value="Genomic_DNA"/>
</dbReference>
<protein>
    <recommendedName>
        <fullName evidence="4">DUF3221 domain-containing protein</fullName>
    </recommendedName>
</protein>
<evidence type="ECO:0000313" key="3">
    <source>
        <dbReference type="Proteomes" id="UP001501459"/>
    </source>
</evidence>
<gene>
    <name evidence="2" type="ORF">GCM10008983_13380</name>
</gene>
<reference evidence="2 3" key="1">
    <citation type="journal article" date="2019" name="Int. J. Syst. Evol. Microbiol.">
        <title>The Global Catalogue of Microorganisms (GCM) 10K type strain sequencing project: providing services to taxonomists for standard genome sequencing and annotation.</title>
        <authorList>
            <consortium name="The Broad Institute Genomics Platform"/>
            <consortium name="The Broad Institute Genome Sequencing Center for Infectious Disease"/>
            <person name="Wu L."/>
            <person name="Ma J."/>
        </authorList>
    </citation>
    <scope>NUCLEOTIDE SEQUENCE [LARGE SCALE GENOMIC DNA]</scope>
    <source>
        <strain evidence="2 3">JCM 12149</strain>
    </source>
</reference>
<dbReference type="Proteomes" id="UP001501459">
    <property type="component" value="Unassembled WGS sequence"/>
</dbReference>
<evidence type="ECO:0000256" key="1">
    <source>
        <dbReference type="SAM" id="SignalP"/>
    </source>
</evidence>
<dbReference type="RefSeq" id="WP_343751961.1">
    <property type="nucleotide sequence ID" value="NZ_BAAADM010000032.1"/>
</dbReference>
<evidence type="ECO:0000313" key="2">
    <source>
        <dbReference type="EMBL" id="GAA0437762.1"/>
    </source>
</evidence>
<keyword evidence="3" id="KW-1185">Reference proteome</keyword>
<keyword evidence="1" id="KW-0732">Signal</keyword>
<evidence type="ECO:0008006" key="4">
    <source>
        <dbReference type="Google" id="ProtNLM"/>
    </source>
</evidence>
<comment type="caution">
    <text evidence="2">The sequence shown here is derived from an EMBL/GenBank/DDBJ whole genome shotgun (WGS) entry which is preliminary data.</text>
</comment>
<proteinExistence type="predicted"/>
<sequence>MKKLSLLVLTSIFSLAMVGCTNDADFQGVIIKVKESSMIVGTDDVDPEASYPEYEVLVDDETSFKGAVDEFSYLNADQQVTIWVNGEWKNDPDTKMVANKITVSEE</sequence>
<feature type="signal peptide" evidence="1">
    <location>
        <begin position="1"/>
        <end position="16"/>
    </location>
</feature>
<organism evidence="2 3">
    <name type="scientific">Lentibacillus halophilus</name>
    <dbReference type="NCBI Taxonomy" id="295065"/>
    <lineage>
        <taxon>Bacteria</taxon>
        <taxon>Bacillati</taxon>
        <taxon>Bacillota</taxon>
        <taxon>Bacilli</taxon>
        <taxon>Bacillales</taxon>
        <taxon>Bacillaceae</taxon>
        <taxon>Lentibacillus</taxon>
    </lineage>
</organism>
<name>A0ABN0Z7S0_9BACI</name>
<accession>A0ABN0Z7S0</accession>
<feature type="chain" id="PRO_5045907479" description="DUF3221 domain-containing protein" evidence="1">
    <location>
        <begin position="17"/>
        <end position="106"/>
    </location>
</feature>